<dbReference type="OrthoDB" id="6400386at2"/>
<organism evidence="2 3">
    <name type="scientific">Aliikangiella marina</name>
    <dbReference type="NCBI Taxonomy" id="1712262"/>
    <lineage>
        <taxon>Bacteria</taxon>
        <taxon>Pseudomonadati</taxon>
        <taxon>Pseudomonadota</taxon>
        <taxon>Gammaproteobacteria</taxon>
        <taxon>Oceanospirillales</taxon>
        <taxon>Pleioneaceae</taxon>
        <taxon>Aliikangiella</taxon>
    </lineage>
</organism>
<evidence type="ECO:0000256" key="1">
    <source>
        <dbReference type="SAM" id="SignalP"/>
    </source>
</evidence>
<protein>
    <recommendedName>
        <fullName evidence="4">Sel1 repeat family protein</fullName>
    </recommendedName>
</protein>
<dbReference type="RefSeq" id="WP_142942595.1">
    <property type="nucleotide sequence ID" value="NZ_VIKR01000003.1"/>
</dbReference>
<keyword evidence="1" id="KW-0732">Signal</keyword>
<dbReference type="EMBL" id="VIKR01000003">
    <property type="protein sequence ID" value="TQV73888.1"/>
    <property type="molecule type" value="Genomic_DNA"/>
</dbReference>
<name>A0A545T9K7_9GAMM</name>
<proteinExistence type="predicted"/>
<keyword evidence="3" id="KW-1185">Reference proteome</keyword>
<evidence type="ECO:0008006" key="4">
    <source>
        <dbReference type="Google" id="ProtNLM"/>
    </source>
</evidence>
<evidence type="ECO:0000313" key="3">
    <source>
        <dbReference type="Proteomes" id="UP000317839"/>
    </source>
</evidence>
<sequence>MKLGIVCLLALFVSVSQAEASNEESSEPKCESSGEFVSYKAGVYAEKSNKKAHAFNLYCNVAYKGDYRAQFKLARLYLHGIDGYLSSNKVVAGVWARISNSVARSVKRKNLINQIESELSKDELAELNSIYTTARALIPSGNRIDHQYIKEDLSKYLKDEKRVYTGSRIKRKKDNAPNNLDTFDFN</sequence>
<comment type="caution">
    <text evidence="2">The sequence shown here is derived from an EMBL/GenBank/DDBJ whole genome shotgun (WGS) entry which is preliminary data.</text>
</comment>
<dbReference type="Proteomes" id="UP000317839">
    <property type="component" value="Unassembled WGS sequence"/>
</dbReference>
<reference evidence="2 3" key="1">
    <citation type="submission" date="2019-06" db="EMBL/GenBank/DDBJ databases">
        <title>Draft genome of Aliikangiella marina GYP-15.</title>
        <authorList>
            <person name="Wang G."/>
        </authorList>
    </citation>
    <scope>NUCLEOTIDE SEQUENCE [LARGE SCALE GENOMIC DNA]</scope>
    <source>
        <strain evidence="2 3">GYP-15</strain>
    </source>
</reference>
<feature type="signal peptide" evidence="1">
    <location>
        <begin position="1"/>
        <end position="18"/>
    </location>
</feature>
<feature type="chain" id="PRO_5022107805" description="Sel1 repeat family protein" evidence="1">
    <location>
        <begin position="19"/>
        <end position="186"/>
    </location>
</feature>
<dbReference type="Gene3D" id="1.25.40.10">
    <property type="entry name" value="Tetratricopeptide repeat domain"/>
    <property type="match status" value="1"/>
</dbReference>
<dbReference type="InterPro" id="IPR011990">
    <property type="entry name" value="TPR-like_helical_dom_sf"/>
</dbReference>
<evidence type="ECO:0000313" key="2">
    <source>
        <dbReference type="EMBL" id="TQV73888.1"/>
    </source>
</evidence>
<dbReference type="AlphaFoldDB" id="A0A545T9K7"/>
<gene>
    <name evidence="2" type="ORF">FLL45_13570</name>
</gene>
<accession>A0A545T9K7</accession>